<dbReference type="KEGG" id="lst:LSS_07914"/>
<sequence length="68" mass="8235">MQDSHKTENQQKERNEKKNICRNGCPQRNDPNSMLHEQYEGLVKKQKIKHEEDRIKKFIQKLKSDSRL</sequence>
<accession>K8YCK3</accession>
<proteinExistence type="predicted"/>
<reference evidence="2 3" key="2">
    <citation type="journal article" date="2014" name="Emerg. Microbes Infect.">
        <title>Potential impact on kidney infection: a whole-genome analysis of Leptospira santarosai serovar Shermani.</title>
        <authorList>
            <person name="Chou L.F."/>
            <person name="Chen T.W."/>
            <person name="Ko Y.C."/>
            <person name="Pan M.J."/>
            <person name="Tian Y.C."/>
            <person name="Chiu C.H."/>
            <person name="Tang P."/>
            <person name="Hung C.C."/>
            <person name="Yang C.W."/>
        </authorList>
    </citation>
    <scope>NUCLEOTIDE SEQUENCE</scope>
    <source>
        <strain evidence="2 3">LT 821</strain>
    </source>
</reference>
<evidence type="ECO:0000256" key="1">
    <source>
        <dbReference type="SAM" id="MobiDB-lite"/>
    </source>
</evidence>
<feature type="region of interest" description="Disordered" evidence="1">
    <location>
        <begin position="1"/>
        <end position="34"/>
    </location>
</feature>
<reference evidence="2 3" key="1">
    <citation type="journal article" date="2012" name="Gene">
        <title>Sequence of Leptospira santarosai serovar Shermani genome and prediction of virulence-associated genes.</title>
        <authorList>
            <person name="Chou L.F."/>
            <person name="Chen Y.T."/>
            <person name="Lu C.W."/>
            <person name="Ko Y.C."/>
            <person name="Tang C.Y."/>
            <person name="Pan M.J."/>
            <person name="Tian Y.C."/>
            <person name="Chiu C.H."/>
            <person name="Hung C.C."/>
            <person name="Yang C.W."/>
        </authorList>
    </citation>
    <scope>NUCLEOTIDE SEQUENCE [LARGE SCALE GENOMIC DNA]</scope>
    <source>
        <strain evidence="2">LT 821</strain>
    </source>
</reference>
<dbReference type="Proteomes" id="UP000035800">
    <property type="component" value="Chromosome I"/>
</dbReference>
<name>K8YCK3_9LEPT</name>
<dbReference type="AlphaFoldDB" id="K8YCK3"/>
<evidence type="ECO:0000313" key="3">
    <source>
        <dbReference type="Proteomes" id="UP000035800"/>
    </source>
</evidence>
<dbReference type="EMBL" id="CP006694">
    <property type="protein sequence ID" value="EKT87285.1"/>
    <property type="molecule type" value="Genomic_DNA"/>
</dbReference>
<organism evidence="2 3">
    <name type="scientific">Leptospira santarosai serovar Shermani str. LT 821</name>
    <dbReference type="NCBI Taxonomy" id="758847"/>
    <lineage>
        <taxon>Bacteria</taxon>
        <taxon>Pseudomonadati</taxon>
        <taxon>Spirochaetota</taxon>
        <taxon>Spirochaetia</taxon>
        <taxon>Leptospirales</taxon>
        <taxon>Leptospiraceae</taxon>
        <taxon>Leptospira</taxon>
    </lineage>
</organism>
<gene>
    <name evidence="2" type="ORF">LSS_07914</name>
</gene>
<protein>
    <submittedName>
        <fullName evidence="2">Uncharacterized protein</fullName>
    </submittedName>
</protein>
<feature type="compositionally biased region" description="Basic and acidic residues" evidence="1">
    <location>
        <begin position="1"/>
        <end position="19"/>
    </location>
</feature>
<evidence type="ECO:0000313" key="2">
    <source>
        <dbReference type="EMBL" id="EKT87285.1"/>
    </source>
</evidence>